<feature type="binding site" evidence="13">
    <location>
        <position position="70"/>
    </location>
    <ligand>
        <name>Ca(2+)</name>
        <dbReference type="ChEBI" id="CHEBI:29108"/>
        <label>1</label>
    </ligand>
</feature>
<feature type="domain" description="Plant heme peroxidase family profile" evidence="17">
    <location>
        <begin position="25"/>
        <end position="318"/>
    </location>
</feature>
<keyword evidence="3 16" id="KW-0575">Peroxidase</keyword>
<keyword evidence="5 13" id="KW-0479">Metal-binding</keyword>
<accession>A0A8T2RFF5</accession>
<feature type="disulfide bond" evidence="15">
    <location>
        <begin position="120"/>
        <end position="314"/>
    </location>
</feature>
<sequence length="318" mass="33943">MWPLRSAMASFAAVLLLLLAPLVSSLSMDYYAISCPNVESIVRTTMRGLFVRDPTSPAAMLRLIFHDCSVFGCDASILLDSGSDGTAELEAPANLGVRRLDWIDNVKGRLEAACPQTVSCADIIALAAREAVAQNGGPNIDIPLGRLDGFSASSSAAESSLPSATISVSDMFAFFGAMGMSVPESVAILGAHTLGIAHCTNFVDRLYPVRDPNMGLLFANTLKARCPRQFPSNAFAALDTSNFRFDNSYFRNILNGRGLLMIDSEIGLDPRTGPIVENFANSPGAFFDAFASAFVKLSSNNVLSGNQGEVRVNCHFPN</sequence>
<evidence type="ECO:0000259" key="17">
    <source>
        <dbReference type="PROSITE" id="PS50873"/>
    </source>
</evidence>
<feature type="site" description="Transition state stabilizer" evidence="14">
    <location>
        <position position="62"/>
    </location>
</feature>
<dbReference type="PROSITE" id="PS50873">
    <property type="entry name" value="PEROXIDASE_4"/>
    <property type="match status" value="1"/>
</dbReference>
<dbReference type="GO" id="GO:0005576">
    <property type="term" value="C:extracellular region"/>
    <property type="evidence" value="ECO:0007669"/>
    <property type="project" value="UniProtKB-SubCell"/>
</dbReference>
<dbReference type="GO" id="GO:0006979">
    <property type="term" value="P:response to oxidative stress"/>
    <property type="evidence" value="ECO:0007669"/>
    <property type="project" value="UniProtKB-UniRule"/>
</dbReference>
<feature type="binding site" evidence="13">
    <location>
        <position position="88"/>
    </location>
    <ligand>
        <name>Ca(2+)</name>
        <dbReference type="ChEBI" id="CHEBI:29108"/>
        <label>1</label>
    </ligand>
</feature>
<dbReference type="InterPro" id="IPR010255">
    <property type="entry name" value="Haem_peroxidase_sf"/>
</dbReference>
<evidence type="ECO:0000256" key="1">
    <source>
        <dbReference type="ARBA" id="ARBA00000189"/>
    </source>
</evidence>
<evidence type="ECO:0000256" key="3">
    <source>
        <dbReference type="ARBA" id="ARBA00022559"/>
    </source>
</evidence>
<comment type="similarity">
    <text evidence="16">Belongs to the peroxidase family. Classical plant (class III) peroxidase subfamily.</text>
</comment>
<keyword evidence="6 16" id="KW-0732">Signal</keyword>
<name>A0A8T2RFF5_CERRI</name>
<dbReference type="GO" id="GO:0042744">
    <property type="term" value="P:hydrogen peroxide catabolic process"/>
    <property type="evidence" value="ECO:0007669"/>
    <property type="project" value="UniProtKB-KW"/>
</dbReference>
<keyword evidence="16" id="KW-0376">Hydrogen peroxide</keyword>
<keyword evidence="8 16" id="KW-0560">Oxidoreductase</keyword>
<dbReference type="EMBL" id="CM035432">
    <property type="protein sequence ID" value="KAH7295212.1"/>
    <property type="molecule type" value="Genomic_DNA"/>
</dbReference>
<proteinExistence type="inferred from homology"/>
<dbReference type="PANTHER" id="PTHR31517:SF81">
    <property type="entry name" value="PEROXIDASE"/>
    <property type="match status" value="1"/>
</dbReference>
<dbReference type="SUPFAM" id="SSF48113">
    <property type="entry name" value="Heme-dependent peroxidases"/>
    <property type="match status" value="1"/>
</dbReference>
<keyword evidence="16" id="KW-0964">Secreted</keyword>
<evidence type="ECO:0000256" key="13">
    <source>
        <dbReference type="PIRSR" id="PIRSR600823-3"/>
    </source>
</evidence>
<feature type="binding site" evidence="13">
    <location>
        <position position="193"/>
    </location>
    <ligand>
        <name>Ca(2+)</name>
        <dbReference type="ChEBI" id="CHEBI:29108"/>
        <label>2</label>
    </ligand>
</feature>
<dbReference type="EC" id="1.11.1.7" evidence="2 16"/>
<gene>
    <name evidence="18" type="ORF">KP509_27G037400</name>
</gene>
<evidence type="ECO:0000256" key="11">
    <source>
        <dbReference type="PIRSR" id="PIRSR600823-1"/>
    </source>
</evidence>
<dbReference type="InterPro" id="IPR002016">
    <property type="entry name" value="Haem_peroxidase"/>
</dbReference>
<dbReference type="Proteomes" id="UP000825935">
    <property type="component" value="Chromosome 27"/>
</dbReference>
<evidence type="ECO:0000256" key="7">
    <source>
        <dbReference type="ARBA" id="ARBA00022837"/>
    </source>
</evidence>
<dbReference type="PRINTS" id="PR00458">
    <property type="entry name" value="PEROXIDASE"/>
</dbReference>
<evidence type="ECO:0000256" key="5">
    <source>
        <dbReference type="ARBA" id="ARBA00022723"/>
    </source>
</evidence>
<comment type="caution">
    <text evidence="18">The sequence shown here is derived from an EMBL/GenBank/DDBJ whole genome shotgun (WGS) entry which is preliminary data.</text>
</comment>
<dbReference type="PRINTS" id="PR00461">
    <property type="entry name" value="PLPEROXIDASE"/>
</dbReference>
<evidence type="ECO:0000256" key="8">
    <source>
        <dbReference type="ARBA" id="ARBA00023002"/>
    </source>
</evidence>
<protein>
    <recommendedName>
        <fullName evidence="2 16">Peroxidase</fullName>
        <ecNumber evidence="2 16">1.11.1.7</ecNumber>
    </recommendedName>
</protein>
<feature type="binding site" evidence="13">
    <location>
        <position position="72"/>
    </location>
    <ligand>
        <name>Ca(2+)</name>
        <dbReference type="ChEBI" id="CHEBI:29108"/>
        <label>1</label>
    </ligand>
</feature>
<evidence type="ECO:0000256" key="15">
    <source>
        <dbReference type="PIRSR" id="PIRSR600823-5"/>
    </source>
</evidence>
<keyword evidence="4 16" id="KW-0349">Heme</keyword>
<evidence type="ECO:0000256" key="6">
    <source>
        <dbReference type="ARBA" id="ARBA00022729"/>
    </source>
</evidence>
<feature type="disulfide bond" evidence="15">
    <location>
        <begin position="68"/>
        <end position="73"/>
    </location>
</feature>
<feature type="chain" id="PRO_5035959490" description="Peroxidase" evidence="16">
    <location>
        <begin position="26"/>
        <end position="318"/>
    </location>
</feature>
<keyword evidence="19" id="KW-1185">Reference proteome</keyword>
<feature type="binding site" evidence="13">
    <location>
        <position position="76"/>
    </location>
    <ligand>
        <name>Ca(2+)</name>
        <dbReference type="ChEBI" id="CHEBI:29108"/>
        <label>1</label>
    </ligand>
</feature>
<dbReference type="InterPro" id="IPR000823">
    <property type="entry name" value="Peroxidase_pln"/>
</dbReference>
<comment type="function">
    <text evidence="16">Removal of H(2)O(2), oxidation of toxic reductants, biosynthesis and degradation of lignin, suberization, auxin catabolism, response to environmental stresses such as wounding, pathogen attack and oxidative stress.</text>
</comment>
<evidence type="ECO:0000256" key="16">
    <source>
        <dbReference type="RuleBase" id="RU362060"/>
    </source>
</evidence>
<feature type="binding site" evidence="13">
    <location>
        <position position="74"/>
    </location>
    <ligand>
        <name>Ca(2+)</name>
        <dbReference type="ChEBI" id="CHEBI:29108"/>
        <label>1</label>
    </ligand>
</feature>
<reference evidence="18 19" key="1">
    <citation type="submission" date="2021-08" db="EMBL/GenBank/DDBJ databases">
        <title>WGS assembly of Ceratopteris richardii.</title>
        <authorList>
            <person name="Marchant D.B."/>
            <person name="Chen G."/>
            <person name="Jenkins J."/>
            <person name="Shu S."/>
            <person name="Leebens-Mack J."/>
            <person name="Grimwood J."/>
            <person name="Schmutz J."/>
            <person name="Soltis P."/>
            <person name="Soltis D."/>
            <person name="Chen Z.-H."/>
        </authorList>
    </citation>
    <scope>NUCLEOTIDE SEQUENCE [LARGE SCALE GENOMIC DNA]</scope>
    <source>
        <strain evidence="18">Whitten #5841</strain>
        <tissue evidence="18">Leaf</tissue>
    </source>
</reference>
<dbReference type="Gene3D" id="1.10.420.10">
    <property type="entry name" value="Peroxidase, domain 2"/>
    <property type="match status" value="1"/>
</dbReference>
<evidence type="ECO:0000256" key="9">
    <source>
        <dbReference type="ARBA" id="ARBA00023004"/>
    </source>
</evidence>
<comment type="cofactor">
    <cofactor evidence="13 16">
        <name>Ca(2+)</name>
        <dbReference type="ChEBI" id="CHEBI:29108"/>
    </cofactor>
    <text evidence="13 16">Binds 2 calcium ions per subunit.</text>
</comment>
<organism evidence="18 19">
    <name type="scientific">Ceratopteris richardii</name>
    <name type="common">Triangle waterfern</name>
    <dbReference type="NCBI Taxonomy" id="49495"/>
    <lineage>
        <taxon>Eukaryota</taxon>
        <taxon>Viridiplantae</taxon>
        <taxon>Streptophyta</taxon>
        <taxon>Embryophyta</taxon>
        <taxon>Tracheophyta</taxon>
        <taxon>Polypodiopsida</taxon>
        <taxon>Polypodiidae</taxon>
        <taxon>Polypodiales</taxon>
        <taxon>Pteridineae</taxon>
        <taxon>Pteridaceae</taxon>
        <taxon>Parkerioideae</taxon>
        <taxon>Ceratopteris</taxon>
    </lineage>
</organism>
<feature type="binding site" evidence="13">
    <location>
        <position position="246"/>
    </location>
    <ligand>
        <name>Ca(2+)</name>
        <dbReference type="ChEBI" id="CHEBI:29108"/>
        <label>2</label>
    </ligand>
</feature>
<feature type="binding site" evidence="12">
    <location>
        <position position="162"/>
    </location>
    <ligand>
        <name>substrate</name>
    </ligand>
</feature>
<evidence type="ECO:0000256" key="14">
    <source>
        <dbReference type="PIRSR" id="PIRSR600823-4"/>
    </source>
</evidence>
<evidence type="ECO:0000256" key="12">
    <source>
        <dbReference type="PIRSR" id="PIRSR600823-2"/>
    </source>
</evidence>
<keyword evidence="9 13" id="KW-0408">Iron</keyword>
<dbReference type="GO" id="GO:0140825">
    <property type="term" value="F:lactoperoxidase activity"/>
    <property type="evidence" value="ECO:0007669"/>
    <property type="project" value="UniProtKB-EC"/>
</dbReference>
<feature type="active site" description="Proton acceptor" evidence="11">
    <location>
        <position position="66"/>
    </location>
</feature>
<dbReference type="OrthoDB" id="2113341at2759"/>
<evidence type="ECO:0000256" key="2">
    <source>
        <dbReference type="ARBA" id="ARBA00012313"/>
    </source>
</evidence>
<comment type="cofactor">
    <cofactor evidence="13 16">
        <name>heme b</name>
        <dbReference type="ChEBI" id="CHEBI:60344"/>
    </cofactor>
    <text evidence="13 16">Binds 1 heme b (iron(II)-protoporphyrin IX) group per subunit.</text>
</comment>
<comment type="catalytic activity">
    <reaction evidence="1 16">
        <text>2 a phenolic donor + H2O2 = 2 a phenolic radical donor + 2 H2O</text>
        <dbReference type="Rhea" id="RHEA:56136"/>
        <dbReference type="ChEBI" id="CHEBI:15377"/>
        <dbReference type="ChEBI" id="CHEBI:16240"/>
        <dbReference type="ChEBI" id="CHEBI:139520"/>
        <dbReference type="ChEBI" id="CHEBI:139521"/>
        <dbReference type="EC" id="1.11.1.7"/>
    </reaction>
</comment>
<dbReference type="GO" id="GO:0020037">
    <property type="term" value="F:heme binding"/>
    <property type="evidence" value="ECO:0007669"/>
    <property type="project" value="UniProtKB-UniRule"/>
</dbReference>
<feature type="disulfide bond" evidence="15">
    <location>
        <begin position="35"/>
        <end position="114"/>
    </location>
</feature>
<dbReference type="GO" id="GO:0046872">
    <property type="term" value="F:metal ion binding"/>
    <property type="evidence" value="ECO:0007669"/>
    <property type="project" value="UniProtKB-UniRule"/>
</dbReference>
<feature type="signal peptide" evidence="16">
    <location>
        <begin position="1"/>
        <end position="25"/>
    </location>
</feature>
<dbReference type="FunFam" id="1.10.520.10:FF:000009">
    <property type="entry name" value="Peroxidase"/>
    <property type="match status" value="1"/>
</dbReference>
<dbReference type="PANTHER" id="PTHR31517">
    <property type="match status" value="1"/>
</dbReference>
<comment type="subcellular location">
    <subcellularLocation>
        <location evidence="16">Secreted</location>
    </subcellularLocation>
</comment>
<keyword evidence="7 13" id="KW-0106">Calcium</keyword>
<dbReference type="OMA" id="GMLQIFK"/>
<feature type="binding site" evidence="13">
    <location>
        <position position="67"/>
    </location>
    <ligand>
        <name>Ca(2+)</name>
        <dbReference type="ChEBI" id="CHEBI:29108"/>
        <label>1</label>
    </ligand>
</feature>
<dbReference type="FunFam" id="1.10.420.10:FF:000007">
    <property type="entry name" value="Peroxidase"/>
    <property type="match status" value="1"/>
</dbReference>
<evidence type="ECO:0000256" key="4">
    <source>
        <dbReference type="ARBA" id="ARBA00022617"/>
    </source>
</evidence>
<feature type="binding site" evidence="13">
    <location>
        <position position="239"/>
    </location>
    <ligand>
        <name>Ca(2+)</name>
        <dbReference type="ChEBI" id="CHEBI:29108"/>
        <label>2</label>
    </ligand>
</feature>
<evidence type="ECO:0000313" key="18">
    <source>
        <dbReference type="EMBL" id="KAH7295212.1"/>
    </source>
</evidence>
<keyword evidence="10 15" id="KW-1015">Disulfide bond</keyword>
<evidence type="ECO:0000256" key="10">
    <source>
        <dbReference type="ARBA" id="ARBA00023157"/>
    </source>
</evidence>
<dbReference type="AlphaFoldDB" id="A0A8T2RFF5"/>
<dbReference type="InterPro" id="IPR033905">
    <property type="entry name" value="Secretory_peroxidase"/>
</dbReference>
<dbReference type="Pfam" id="PF00141">
    <property type="entry name" value="peroxidase"/>
    <property type="match status" value="1"/>
</dbReference>
<feature type="disulfide bond" evidence="15">
    <location>
        <begin position="199"/>
        <end position="226"/>
    </location>
</feature>
<feature type="binding site" description="axial binding residue" evidence="13">
    <location>
        <position position="192"/>
    </location>
    <ligand>
        <name>heme b</name>
        <dbReference type="ChEBI" id="CHEBI:60344"/>
    </ligand>
    <ligandPart>
        <name>Fe</name>
        <dbReference type="ChEBI" id="CHEBI:18248"/>
    </ligandPart>
</feature>
<dbReference type="CDD" id="cd00693">
    <property type="entry name" value="secretory_peroxidase"/>
    <property type="match status" value="1"/>
</dbReference>
<evidence type="ECO:0000313" key="19">
    <source>
        <dbReference type="Proteomes" id="UP000825935"/>
    </source>
</evidence>
<dbReference type="Gene3D" id="1.10.520.10">
    <property type="match status" value="1"/>
</dbReference>